<keyword evidence="2" id="KW-1185">Reference proteome</keyword>
<organism evidence="1 2">
    <name type="scientific">Hallella multisaccharivorax DSM 17128</name>
    <dbReference type="NCBI Taxonomy" id="688246"/>
    <lineage>
        <taxon>Bacteria</taxon>
        <taxon>Pseudomonadati</taxon>
        <taxon>Bacteroidota</taxon>
        <taxon>Bacteroidia</taxon>
        <taxon>Bacteroidales</taxon>
        <taxon>Prevotellaceae</taxon>
        <taxon>Hallella</taxon>
    </lineage>
</organism>
<evidence type="ECO:0000313" key="1">
    <source>
        <dbReference type="EMBL" id="EGN57548.1"/>
    </source>
</evidence>
<gene>
    <name evidence="1" type="ORF">Premu_2158</name>
</gene>
<evidence type="ECO:0000313" key="2">
    <source>
        <dbReference type="Proteomes" id="UP000002772"/>
    </source>
</evidence>
<reference evidence="2" key="1">
    <citation type="journal article" date="2011" name="Stand. Genomic Sci.">
        <title>Non-contiguous finished genome sequence of the opportunistic oral pathogen Prevotella multisaccharivorax type strain (PPPA20).</title>
        <authorList>
            <person name="Pati A."/>
            <person name="Gronow S."/>
            <person name="Lu M."/>
            <person name="Lapidus A."/>
            <person name="Nolan M."/>
            <person name="Lucas S."/>
            <person name="Hammon N."/>
            <person name="Deshpande S."/>
            <person name="Cheng J.F."/>
            <person name="Tapia R."/>
            <person name="Han C."/>
            <person name="Goodwin L."/>
            <person name="Pitluck S."/>
            <person name="Liolios K."/>
            <person name="Pagani I."/>
            <person name="Mavromatis K."/>
            <person name="Mikhailova N."/>
            <person name="Huntemann M."/>
            <person name="Chen A."/>
            <person name="Palaniappan K."/>
            <person name="Land M."/>
            <person name="Hauser L."/>
            <person name="Detter J.C."/>
            <person name="Brambilla E.M."/>
            <person name="Rohde M."/>
            <person name="Goker M."/>
            <person name="Woyke T."/>
            <person name="Bristow J."/>
            <person name="Eisen J.A."/>
            <person name="Markowitz V."/>
            <person name="Hugenholtz P."/>
            <person name="Kyrpides N.C."/>
            <person name="Klenk H.P."/>
            <person name="Ivanova N."/>
        </authorList>
    </citation>
    <scope>NUCLEOTIDE SEQUENCE [LARGE SCALE GENOMIC DNA]</scope>
    <source>
        <strain evidence="2">DSM 17128</strain>
    </source>
</reference>
<dbReference type="InterPro" id="IPR032286">
    <property type="entry name" value="DUF4837"/>
</dbReference>
<dbReference type="Proteomes" id="UP000002772">
    <property type="component" value="Unassembled WGS sequence"/>
</dbReference>
<dbReference type="EMBL" id="GL945017">
    <property type="protein sequence ID" value="EGN57548.1"/>
    <property type="molecule type" value="Genomic_DNA"/>
</dbReference>
<dbReference type="HOGENOM" id="CLU_064059_0_0_10"/>
<protein>
    <submittedName>
        <fullName evidence="1">Uncharacterized protein</fullName>
    </submittedName>
</protein>
<dbReference type="Pfam" id="PF16125">
    <property type="entry name" value="DUF4837"/>
    <property type="match status" value="1"/>
</dbReference>
<sequence>MTIRDAILKGWRPAHRHGHSTVVLCILLLCSSCGRNGSMLPPSGGKLFETLLVGDSGGIISSALQTDVPGLPQSEPQWDVSSVRASAFDASLKVARNIVVVKTSPALYSSVRVRYERNVWADPQLVVTVTAPTARMIGDSISSVAPTLLRLLGRAEMRRALSLLRTHRNVKAERMVDSMFHIRMWIPLDMTACRKGKDFLWLSNNSPTVMNNLVVYRTPSRADFIACRDSALGRNIKGETDRMQMTTVAPTVMQNKGATFFRGLWEMEGDNMGGPFVSRRVPEAHGKGNVILEGFVFAPAKNKRNAIRQLEAALYSANRKETKRNK</sequence>
<dbReference type="STRING" id="688246.Premu_2158"/>
<dbReference type="eggNOG" id="COG0322">
    <property type="taxonomic scope" value="Bacteria"/>
</dbReference>
<dbReference type="AlphaFoldDB" id="F8N802"/>
<accession>F8N802</accession>
<name>F8N802_9BACT</name>
<proteinExistence type="predicted"/>